<dbReference type="SUPFAM" id="SSF57850">
    <property type="entry name" value="RING/U-box"/>
    <property type="match status" value="1"/>
</dbReference>
<gene>
    <name evidence="8" type="ORF">KY290_016707</name>
</gene>
<keyword evidence="4 6" id="KW-0863">Zinc-finger</keyword>
<comment type="caution">
    <text evidence="8">The sequence shown here is derived from an EMBL/GenBank/DDBJ whole genome shotgun (WGS) entry which is preliminary data.</text>
</comment>
<keyword evidence="5" id="KW-0862">Zinc</keyword>
<dbReference type="EC" id="2.3.2.27" evidence="2"/>
<evidence type="ECO:0000256" key="6">
    <source>
        <dbReference type="PROSITE-ProRule" id="PRU00175"/>
    </source>
</evidence>
<dbReference type="EMBL" id="JAIVGD010000013">
    <property type="protein sequence ID" value="KAH0760634.1"/>
    <property type="molecule type" value="Genomic_DNA"/>
</dbReference>
<reference evidence="8 9" key="1">
    <citation type="journal article" date="2021" name="bioRxiv">
        <title>Chromosome-scale and haplotype-resolved genome assembly of a tetraploid potato cultivar.</title>
        <authorList>
            <person name="Sun H."/>
            <person name="Jiao W.-B."/>
            <person name="Krause K."/>
            <person name="Campoy J.A."/>
            <person name="Goel M."/>
            <person name="Folz-Donahue K."/>
            <person name="Kukat C."/>
            <person name="Huettel B."/>
            <person name="Schneeberger K."/>
        </authorList>
    </citation>
    <scope>NUCLEOTIDE SEQUENCE [LARGE SCALE GENOMIC DNA]</scope>
    <source>
        <strain evidence="8">SolTubOtavaFocal</strain>
        <tissue evidence="8">Leaves</tissue>
    </source>
</reference>
<keyword evidence="9" id="KW-1185">Reference proteome</keyword>
<organism evidence="8 9">
    <name type="scientific">Solanum tuberosum</name>
    <name type="common">Potato</name>
    <dbReference type="NCBI Taxonomy" id="4113"/>
    <lineage>
        <taxon>Eukaryota</taxon>
        <taxon>Viridiplantae</taxon>
        <taxon>Streptophyta</taxon>
        <taxon>Embryophyta</taxon>
        <taxon>Tracheophyta</taxon>
        <taxon>Spermatophyta</taxon>
        <taxon>Magnoliopsida</taxon>
        <taxon>eudicotyledons</taxon>
        <taxon>Gunneridae</taxon>
        <taxon>Pentapetalae</taxon>
        <taxon>asterids</taxon>
        <taxon>lamiids</taxon>
        <taxon>Solanales</taxon>
        <taxon>Solanaceae</taxon>
        <taxon>Solanoideae</taxon>
        <taxon>Solaneae</taxon>
        <taxon>Solanum</taxon>
    </lineage>
</organism>
<dbReference type="InterPro" id="IPR001841">
    <property type="entry name" value="Znf_RING"/>
</dbReference>
<dbReference type="Proteomes" id="UP000826656">
    <property type="component" value="Unassembled WGS sequence"/>
</dbReference>
<proteinExistence type="predicted"/>
<evidence type="ECO:0000256" key="2">
    <source>
        <dbReference type="ARBA" id="ARBA00012483"/>
    </source>
</evidence>
<protein>
    <recommendedName>
        <fullName evidence="2">RING-type E3 ubiquitin transferase</fullName>
        <ecNumber evidence="2">2.3.2.27</ecNumber>
    </recommendedName>
</protein>
<feature type="domain" description="RING-type" evidence="7">
    <location>
        <begin position="200"/>
        <end position="239"/>
    </location>
</feature>
<dbReference type="PANTHER" id="PTHR15710:SF77">
    <property type="entry name" value="RING-H2 FINGER PROTEIN ATL21B"/>
    <property type="match status" value="1"/>
</dbReference>
<comment type="catalytic activity">
    <reaction evidence="1">
        <text>S-ubiquitinyl-[E2 ubiquitin-conjugating enzyme]-L-cysteine + [acceptor protein]-L-lysine = [E2 ubiquitin-conjugating enzyme]-L-cysteine + N(6)-ubiquitinyl-[acceptor protein]-L-lysine.</text>
        <dbReference type="EC" id="2.3.2.27"/>
    </reaction>
</comment>
<dbReference type="Gene3D" id="3.30.40.10">
    <property type="entry name" value="Zinc/RING finger domain, C3HC4 (zinc finger)"/>
    <property type="match status" value="1"/>
</dbReference>
<evidence type="ECO:0000313" key="8">
    <source>
        <dbReference type="EMBL" id="KAH0760634.1"/>
    </source>
</evidence>
<evidence type="ECO:0000256" key="4">
    <source>
        <dbReference type="ARBA" id="ARBA00022771"/>
    </source>
</evidence>
<evidence type="ECO:0000256" key="3">
    <source>
        <dbReference type="ARBA" id="ARBA00022723"/>
    </source>
</evidence>
<keyword evidence="3" id="KW-0479">Metal-binding</keyword>
<accession>A0ABQ7V9A0</accession>
<dbReference type="PANTHER" id="PTHR15710">
    <property type="entry name" value="E3 UBIQUITIN-PROTEIN LIGASE PRAJA"/>
    <property type="match status" value="1"/>
</dbReference>
<dbReference type="InterPro" id="IPR013083">
    <property type="entry name" value="Znf_RING/FYVE/PHD"/>
</dbReference>
<evidence type="ECO:0000259" key="7">
    <source>
        <dbReference type="PROSITE" id="PS50089"/>
    </source>
</evidence>
<dbReference type="Pfam" id="PF13639">
    <property type="entry name" value="zf-RING_2"/>
    <property type="match status" value="1"/>
</dbReference>
<evidence type="ECO:0000313" key="9">
    <source>
        <dbReference type="Proteomes" id="UP000826656"/>
    </source>
</evidence>
<sequence length="258" mass="30382">MEEADNLEDVRHHLKGKASFVVGSKLRFYKHRNTTATTVNGLPILILRFKNFIQEDLWHKHPQHPSQLIYMPDSHRTVTLSFHLIILPYEYMSHHLFYSVLQQNLTICGDKGSTLKQMVIHIHKLIQHVLNKSDGARNCKYLEMFVDMNFKLEFIWDERIPEETQRVRPEIILPASNLSIMQLPERMEIDDDQCLKDLDCVICLEDVGKNILCLPCSHMFHRNCITTWLHKNRYCPICRYGMPTIFDEILESYGELDS</sequence>
<dbReference type="SMART" id="SM00184">
    <property type="entry name" value="RING"/>
    <property type="match status" value="1"/>
</dbReference>
<evidence type="ECO:0000256" key="1">
    <source>
        <dbReference type="ARBA" id="ARBA00000900"/>
    </source>
</evidence>
<evidence type="ECO:0000256" key="5">
    <source>
        <dbReference type="ARBA" id="ARBA00022833"/>
    </source>
</evidence>
<name>A0ABQ7V9A0_SOLTU</name>
<dbReference type="PROSITE" id="PS50089">
    <property type="entry name" value="ZF_RING_2"/>
    <property type="match status" value="1"/>
</dbReference>